<keyword evidence="2" id="KW-0012">Acyltransferase</keyword>
<evidence type="ECO:0000313" key="5">
    <source>
        <dbReference type="Proteomes" id="UP000175835"/>
    </source>
</evidence>
<dbReference type="GO" id="GO:0005737">
    <property type="term" value="C:cytoplasm"/>
    <property type="evidence" value="ECO:0007669"/>
    <property type="project" value="TreeGrafter"/>
</dbReference>
<gene>
    <name evidence="4" type="ORF">BWGOE11_28320</name>
</gene>
<dbReference type="PANTHER" id="PTHR43626:SF4">
    <property type="entry name" value="GCN5-RELATED N-ACETYLTRANSFERASE 2, CHLOROPLASTIC"/>
    <property type="match status" value="1"/>
</dbReference>
<dbReference type="InterPro" id="IPR000182">
    <property type="entry name" value="GNAT_dom"/>
</dbReference>
<sequence length="134" mass="15734">MYTYKFHHEQSISAQQIKMLYDSVGWWPERKVIDIEKMLKNSIAIGVWEENELIGFARVVTEGVFRAYIEDVVVHESVRNKGIGEKMLTMLLKEISHIDIVSLFCGEKLIKFYGEQQFQATKQIVMHRNQIVKE</sequence>
<dbReference type="EMBL" id="LXLX01000033">
    <property type="protein sequence ID" value="OFD92870.1"/>
    <property type="molecule type" value="Genomic_DNA"/>
</dbReference>
<dbReference type="CDD" id="cd04301">
    <property type="entry name" value="NAT_SF"/>
    <property type="match status" value="1"/>
</dbReference>
<dbReference type="PANTHER" id="PTHR43626">
    <property type="entry name" value="ACYL-COA N-ACYLTRANSFERASE"/>
    <property type="match status" value="1"/>
</dbReference>
<protein>
    <submittedName>
        <fullName evidence="4">Acetyltransferase</fullName>
    </submittedName>
</protein>
<dbReference type="GO" id="GO:0008080">
    <property type="term" value="F:N-acetyltransferase activity"/>
    <property type="evidence" value="ECO:0007669"/>
    <property type="project" value="InterPro"/>
</dbReference>
<feature type="domain" description="N-acetyltransferase" evidence="3">
    <location>
        <begin position="4"/>
        <end position="134"/>
    </location>
</feature>
<name>A0A1D3MMP9_BACMY</name>
<dbReference type="Gene3D" id="3.40.630.30">
    <property type="match status" value="1"/>
</dbReference>
<organism evidence="4 5">
    <name type="scientific">Bacillus mycoides</name>
    <dbReference type="NCBI Taxonomy" id="1405"/>
    <lineage>
        <taxon>Bacteria</taxon>
        <taxon>Bacillati</taxon>
        <taxon>Bacillota</taxon>
        <taxon>Bacilli</taxon>
        <taxon>Bacillales</taxon>
        <taxon>Bacillaceae</taxon>
        <taxon>Bacillus</taxon>
        <taxon>Bacillus cereus group</taxon>
    </lineage>
</organism>
<dbReference type="AlphaFoldDB" id="A0A1D3MMP9"/>
<reference evidence="4 5" key="1">
    <citation type="submission" date="2016-05" db="EMBL/GenBank/DDBJ databases">
        <title>Bacillus thuringiensis and Bacillus weihenstephanensis as novel biocontrol agents of wilt causing Verticillium species.</title>
        <authorList>
            <person name="Hollensteiner J."/>
            <person name="Wemheuer F."/>
            <person name="Harting R."/>
            <person name="Kolarzyk A."/>
            <person name="Diaz-Valerio S."/>
            <person name="Poehlein A."/>
            <person name="Brzuszkiewicz E."/>
            <person name="Nesemann K."/>
            <person name="Braus-Stromeyer S."/>
            <person name="Braus G."/>
            <person name="Daniel R."/>
            <person name="Liesegang H."/>
        </authorList>
    </citation>
    <scope>NUCLEOTIDE SEQUENCE [LARGE SCALE GENOMIC DNA]</scope>
    <source>
        <strain evidence="4 5">GOE11</strain>
    </source>
</reference>
<dbReference type="RefSeq" id="WP_070146580.1">
    <property type="nucleotide sequence ID" value="NZ_FMJF01000024.1"/>
</dbReference>
<dbReference type="PATRIC" id="fig|86662.28.peg.2902"/>
<evidence type="ECO:0000259" key="3">
    <source>
        <dbReference type="PROSITE" id="PS51186"/>
    </source>
</evidence>
<evidence type="ECO:0000313" key="4">
    <source>
        <dbReference type="EMBL" id="OFD92870.1"/>
    </source>
</evidence>
<accession>A0A1D3MMP9</accession>
<dbReference type="Proteomes" id="UP000175835">
    <property type="component" value="Unassembled WGS sequence"/>
</dbReference>
<dbReference type="InterPro" id="IPR016181">
    <property type="entry name" value="Acyl_CoA_acyltransferase"/>
</dbReference>
<proteinExistence type="predicted"/>
<evidence type="ECO:0000256" key="1">
    <source>
        <dbReference type="ARBA" id="ARBA00022679"/>
    </source>
</evidence>
<evidence type="ECO:0000256" key="2">
    <source>
        <dbReference type="ARBA" id="ARBA00023315"/>
    </source>
</evidence>
<keyword evidence="1" id="KW-0808">Transferase</keyword>
<dbReference type="PROSITE" id="PS51186">
    <property type="entry name" value="GNAT"/>
    <property type="match status" value="1"/>
</dbReference>
<dbReference type="InterPro" id="IPR045039">
    <property type="entry name" value="NSI-like"/>
</dbReference>
<dbReference type="SUPFAM" id="SSF55729">
    <property type="entry name" value="Acyl-CoA N-acyltransferases (Nat)"/>
    <property type="match status" value="1"/>
</dbReference>
<comment type="caution">
    <text evidence="4">The sequence shown here is derived from an EMBL/GenBank/DDBJ whole genome shotgun (WGS) entry which is preliminary data.</text>
</comment>
<dbReference type="Pfam" id="PF00583">
    <property type="entry name" value="Acetyltransf_1"/>
    <property type="match status" value="1"/>
</dbReference>